<evidence type="ECO:0000259" key="1">
    <source>
        <dbReference type="PROSITE" id="PS51480"/>
    </source>
</evidence>
<keyword evidence="2" id="KW-0808">Transferase</keyword>
<dbReference type="Proteomes" id="UP000228781">
    <property type="component" value="Unassembled WGS sequence"/>
</dbReference>
<name>A0A2M8EHR0_UNCKA</name>
<dbReference type="GO" id="GO:0006071">
    <property type="term" value="P:glycerol metabolic process"/>
    <property type="evidence" value="ECO:0007669"/>
    <property type="project" value="InterPro"/>
</dbReference>
<dbReference type="InterPro" id="IPR048394">
    <property type="entry name" value="FakA-like_M"/>
</dbReference>
<dbReference type="InterPro" id="IPR036117">
    <property type="entry name" value="DhaL_dom_sf"/>
</dbReference>
<protein>
    <submittedName>
        <fullName evidence="2">Dihydroxyacetone kinase</fullName>
    </submittedName>
</protein>
<feature type="domain" description="DhaL" evidence="1">
    <location>
        <begin position="10"/>
        <end position="202"/>
    </location>
</feature>
<dbReference type="InterPro" id="IPR033470">
    <property type="entry name" value="FakA-like_C"/>
</dbReference>
<gene>
    <name evidence="2" type="ORF">CO059_03275</name>
</gene>
<dbReference type="AlphaFoldDB" id="A0A2M8EHR0"/>
<dbReference type="PROSITE" id="PS51480">
    <property type="entry name" value="DHAL"/>
    <property type="match status" value="1"/>
</dbReference>
<organism evidence="2 3">
    <name type="scientific">candidate division WWE3 bacterium CG_4_9_14_0_2_um_filter_48_10</name>
    <dbReference type="NCBI Taxonomy" id="1975078"/>
    <lineage>
        <taxon>Bacteria</taxon>
        <taxon>Katanobacteria</taxon>
    </lineage>
</organism>
<dbReference type="PANTHER" id="PTHR33434">
    <property type="entry name" value="DEGV DOMAIN-CONTAINING PROTEIN DR_1986-RELATED"/>
    <property type="match status" value="1"/>
</dbReference>
<dbReference type="PANTHER" id="PTHR33434:SF4">
    <property type="entry name" value="PHOSPHATASE PROTEIN"/>
    <property type="match status" value="1"/>
</dbReference>
<reference evidence="3" key="1">
    <citation type="submission" date="2017-09" db="EMBL/GenBank/DDBJ databases">
        <title>Depth-based differentiation of microbial function through sediment-hosted aquifers and enrichment of novel symbionts in the deep terrestrial subsurface.</title>
        <authorList>
            <person name="Probst A.J."/>
            <person name="Ladd B."/>
            <person name="Jarett J.K."/>
            <person name="Geller-Mcgrath D.E."/>
            <person name="Sieber C.M.K."/>
            <person name="Emerson J.B."/>
            <person name="Anantharaman K."/>
            <person name="Thomas B.C."/>
            <person name="Malmstrom R."/>
            <person name="Stieglmeier M."/>
            <person name="Klingl A."/>
            <person name="Woyke T."/>
            <person name="Ryan C.M."/>
            <person name="Banfield J.F."/>
        </authorList>
    </citation>
    <scope>NUCLEOTIDE SEQUENCE [LARGE SCALE GENOMIC DNA]</scope>
</reference>
<dbReference type="GO" id="GO:0004371">
    <property type="term" value="F:glycerone kinase activity"/>
    <property type="evidence" value="ECO:0007669"/>
    <property type="project" value="InterPro"/>
</dbReference>
<accession>A0A2M8EHR0</accession>
<dbReference type="EMBL" id="PFSK01000051">
    <property type="protein sequence ID" value="PJC21722.1"/>
    <property type="molecule type" value="Genomic_DNA"/>
</dbReference>
<evidence type="ECO:0000313" key="3">
    <source>
        <dbReference type="Proteomes" id="UP000228781"/>
    </source>
</evidence>
<dbReference type="Gene3D" id="1.25.40.340">
    <property type="match status" value="1"/>
</dbReference>
<dbReference type="SMART" id="SM01120">
    <property type="entry name" value="Dak2"/>
    <property type="match status" value="1"/>
</dbReference>
<dbReference type="InterPro" id="IPR019986">
    <property type="entry name" value="YloV-like"/>
</dbReference>
<sequence>MMGERTCDGEAFKQALEAGTAWLERKVEDINLLNVFPVPDGDTGTNMFLTMQAALEEIARSPDRSLSTVTRNAAHGALMGARGNSGVILSQLLRGLAKVLDGEETLNVANFAAATKEASLTAYRGMVAPVEGTILTVAREAAEAAASAAEGDGDILYVLERVVVAAKHAVARTPSLLPVLREAGVVDAGGQGLFTILEGALHFARGGKVGEPSIIEVATKPEVRTGEEYGYEAMFILNGENLNIEEIKEAIAAMGDSVLVVGDSKKVKVHIHTPEPDRPLSYAAKLGTLTQISVENLQEQYQEFVRRKAETELQIKFPRKVDNIAVVAVVAGEGLAHVFESIGIDALVPGGQTMNPSTEEILKAIDALPVDEVILLPNNINVIMTAQQAQKLSAKKVAIVPTENIPQGVSALLAFNRGASLKVNVETMERAAKEIQTGEVTTAIRSTQIKGIRVKKGELIGLLNGSPVVSGRKVEEVVQKLLHQMEAERHEVISIYYGNLISQIQAEQLTHEICQRYPEQEVELVAGGQPHYHYILSVE</sequence>
<proteinExistence type="predicted"/>
<evidence type="ECO:0000313" key="2">
    <source>
        <dbReference type="EMBL" id="PJC21722.1"/>
    </source>
</evidence>
<dbReference type="SMART" id="SM01121">
    <property type="entry name" value="Dak1_2"/>
    <property type="match status" value="1"/>
</dbReference>
<keyword evidence="2" id="KW-0418">Kinase</keyword>
<comment type="caution">
    <text evidence="2">The sequence shown here is derived from an EMBL/GenBank/DDBJ whole genome shotgun (WGS) entry which is preliminary data.</text>
</comment>
<dbReference type="InterPro" id="IPR004007">
    <property type="entry name" value="DhaL_dom"/>
</dbReference>
<dbReference type="Pfam" id="PF13684">
    <property type="entry name" value="FakA-like_C"/>
    <property type="match status" value="1"/>
</dbReference>
<dbReference type="InterPro" id="IPR050270">
    <property type="entry name" value="DegV_domain_contain"/>
</dbReference>
<dbReference type="Pfam" id="PF02734">
    <property type="entry name" value="Dak2"/>
    <property type="match status" value="1"/>
</dbReference>
<dbReference type="Pfam" id="PF21645">
    <property type="entry name" value="FakA-like_M"/>
    <property type="match status" value="1"/>
</dbReference>
<dbReference type="SUPFAM" id="SSF101473">
    <property type="entry name" value="DhaL-like"/>
    <property type="match status" value="1"/>
</dbReference>
<dbReference type="NCBIfam" id="TIGR03599">
    <property type="entry name" value="YloV"/>
    <property type="match status" value="1"/>
</dbReference>